<evidence type="ECO:0000256" key="3">
    <source>
        <dbReference type="ARBA" id="ARBA00022833"/>
    </source>
</evidence>
<keyword evidence="2" id="KW-0479">Metal-binding</keyword>
<dbReference type="PANTHER" id="PTHR33337">
    <property type="entry name" value="GFA DOMAIN-CONTAINING PROTEIN"/>
    <property type="match status" value="1"/>
</dbReference>
<keyword evidence="4" id="KW-0456">Lyase</keyword>
<protein>
    <submittedName>
        <fullName evidence="6">GFA family protein</fullName>
    </submittedName>
</protein>
<dbReference type="InterPro" id="IPR006913">
    <property type="entry name" value="CENP-V/GFA"/>
</dbReference>
<reference evidence="6 7" key="1">
    <citation type="submission" date="2019-06" db="EMBL/GenBank/DDBJ databases">
        <title>Genome sequence of Rhodobacteraceae bacterium D4M1.</title>
        <authorList>
            <person name="Cao J."/>
        </authorList>
    </citation>
    <scope>NUCLEOTIDE SEQUENCE [LARGE SCALE GENOMIC DNA]</scope>
    <source>
        <strain evidence="6 7">D4M1</strain>
        <plasmid evidence="7">pd4m1b</plasmid>
    </source>
</reference>
<keyword evidence="6" id="KW-0614">Plasmid</keyword>
<keyword evidence="7" id="KW-1185">Reference proteome</keyword>
<name>A0A5B8G360_9RHOB</name>
<evidence type="ECO:0000256" key="2">
    <source>
        <dbReference type="ARBA" id="ARBA00022723"/>
    </source>
</evidence>
<evidence type="ECO:0000259" key="5">
    <source>
        <dbReference type="PROSITE" id="PS51891"/>
    </source>
</evidence>
<keyword evidence="3" id="KW-0862">Zinc</keyword>
<gene>
    <name evidence="6" type="ORF">FDP22_21140</name>
</gene>
<dbReference type="OrthoDB" id="9807246at2"/>
<dbReference type="Pfam" id="PF04828">
    <property type="entry name" value="GFA"/>
    <property type="match status" value="1"/>
</dbReference>
<sequence length="139" mass="14520">MSDTSLTGGCACGALRYTAAGAPVAALHCQCRHCRMRSGTGHSSYLVFAGEGAVRLTGTPRTWRVAGDSGAEKIHAFCPTCGTPTHVHFAAQPGITAVHAGSLDAPEAFRPTLRTYAVRAMEWDWQDPALSALPEGPPG</sequence>
<dbReference type="PROSITE" id="PS51891">
    <property type="entry name" value="CENP_V_GFA"/>
    <property type="match status" value="1"/>
</dbReference>
<geneLocation type="plasmid" evidence="7">
    <name>pd4m1b</name>
</geneLocation>
<feature type="domain" description="CENP-V/GFA" evidence="5">
    <location>
        <begin position="6"/>
        <end position="124"/>
    </location>
</feature>
<dbReference type="EMBL" id="CP040820">
    <property type="protein sequence ID" value="QDL94380.1"/>
    <property type="molecule type" value="Genomic_DNA"/>
</dbReference>
<dbReference type="RefSeq" id="WP_138576161.1">
    <property type="nucleotide sequence ID" value="NZ_CP040820.1"/>
</dbReference>
<evidence type="ECO:0000256" key="4">
    <source>
        <dbReference type="ARBA" id="ARBA00023239"/>
    </source>
</evidence>
<organism evidence="6 7">
    <name type="scientific">Paroceanicella profunda</name>
    <dbReference type="NCBI Taxonomy" id="2579971"/>
    <lineage>
        <taxon>Bacteria</taxon>
        <taxon>Pseudomonadati</taxon>
        <taxon>Pseudomonadota</taxon>
        <taxon>Alphaproteobacteria</taxon>
        <taxon>Rhodobacterales</taxon>
        <taxon>Paracoccaceae</taxon>
        <taxon>Paroceanicella</taxon>
    </lineage>
</organism>
<dbReference type="PANTHER" id="PTHR33337:SF40">
    <property type="entry name" value="CENP-V_GFA DOMAIN-CONTAINING PROTEIN-RELATED"/>
    <property type="match status" value="1"/>
</dbReference>
<dbReference type="SUPFAM" id="SSF51316">
    <property type="entry name" value="Mss4-like"/>
    <property type="match status" value="1"/>
</dbReference>
<dbReference type="GO" id="GO:0046872">
    <property type="term" value="F:metal ion binding"/>
    <property type="evidence" value="ECO:0007669"/>
    <property type="project" value="UniProtKB-KW"/>
</dbReference>
<dbReference type="Gene3D" id="3.90.1590.10">
    <property type="entry name" value="glutathione-dependent formaldehyde- activating enzyme (gfa)"/>
    <property type="match status" value="1"/>
</dbReference>
<accession>A0A5B8G360</accession>
<evidence type="ECO:0000313" key="7">
    <source>
        <dbReference type="Proteomes" id="UP000305888"/>
    </source>
</evidence>
<evidence type="ECO:0000256" key="1">
    <source>
        <dbReference type="ARBA" id="ARBA00005495"/>
    </source>
</evidence>
<dbReference type="InterPro" id="IPR011057">
    <property type="entry name" value="Mss4-like_sf"/>
</dbReference>
<dbReference type="KEGG" id="ppru:FDP22_21140"/>
<proteinExistence type="inferred from homology"/>
<evidence type="ECO:0000313" key="6">
    <source>
        <dbReference type="EMBL" id="QDL94380.1"/>
    </source>
</evidence>
<dbReference type="Proteomes" id="UP000305888">
    <property type="component" value="Plasmid pD4M1B"/>
</dbReference>
<dbReference type="GO" id="GO:0016846">
    <property type="term" value="F:carbon-sulfur lyase activity"/>
    <property type="evidence" value="ECO:0007669"/>
    <property type="project" value="InterPro"/>
</dbReference>
<dbReference type="AlphaFoldDB" id="A0A5B8G360"/>
<comment type="similarity">
    <text evidence="1">Belongs to the Gfa family.</text>
</comment>